<dbReference type="EMBL" id="JBBKAR010000033">
    <property type="protein sequence ID" value="MEJ8304461.1"/>
    <property type="molecule type" value="Genomic_DNA"/>
</dbReference>
<gene>
    <name evidence="1" type="ORF">WKI47_11205</name>
</gene>
<evidence type="ECO:0000313" key="1">
    <source>
        <dbReference type="EMBL" id="MEJ8304461.1"/>
    </source>
</evidence>
<reference evidence="1" key="1">
    <citation type="submission" date="2024-03" db="EMBL/GenBank/DDBJ databases">
        <title>Whole genome sequecning of epiphytes from Marcgravia umbellata leaves.</title>
        <authorList>
            <person name="Kumar G."/>
            <person name="Savka M.A."/>
        </authorList>
    </citation>
    <scope>NUCLEOTIDE SEQUENCE</scope>
    <source>
        <strain evidence="1">RIT_BL5</strain>
    </source>
</reference>
<dbReference type="Proteomes" id="UP001380953">
    <property type="component" value="Unassembled WGS sequence"/>
</dbReference>
<proteinExistence type="predicted"/>
<protein>
    <submittedName>
        <fullName evidence="1">Serine hydrolase domain-containing protein</fullName>
        <ecNumber evidence="1">3.1.1.103</ecNumber>
    </submittedName>
</protein>
<name>A0ACC6PC33_9BACL</name>
<accession>A0ACC6PC33</accession>
<comment type="caution">
    <text evidence="1">The sequence shown here is derived from an EMBL/GenBank/DDBJ whole genome shotgun (WGS) entry which is preliminary data.</text>
</comment>
<keyword evidence="1" id="KW-0378">Hydrolase</keyword>
<sequence length="449" mass="48211">MDAVKHSLETHKKLLRWASLPEHTPAIGWIVRGEKMYWTPQNGVMDSRTYMKKNKKQPQSLYEIGSITKTMTALRLAQGEQDGLWQASDPLSKLVPELADSEFARSVTLRQLATHTSGLARLAKNQVKVSMQQNKANPYAAYFEQHLLQAVREESPRSGAKHGYSNYGYGLLGWALSRASGITAPDALRRDLFDPLEMRGTVMPIVDDPQADNDAKSDRKATVTSREAVPHSNGADPTENTAAATSDSVVGSSAAVSDSAQATSSSAVATLTRVPVATEVVEAPRPAPAAPSKSPGTILLPGFAPGGHPMPHWDFTSAMAGAGAVRSTLPDMLTYLEAQLGQHPSAASFEAALLACQHEQASVALSKGVGIGYAWMRSMRQDGTVTHWHNGATYGASSFMAFNRDLQSGFVILSNRGVSMMGQLKQMFGLGEMSTDRAAKLIGEALFNA</sequence>
<organism evidence="1 2">
    <name type="scientific">Saccharibacillus sacchari</name>
    <dbReference type="NCBI Taxonomy" id="456493"/>
    <lineage>
        <taxon>Bacteria</taxon>
        <taxon>Bacillati</taxon>
        <taxon>Bacillota</taxon>
        <taxon>Bacilli</taxon>
        <taxon>Bacillales</taxon>
        <taxon>Paenibacillaceae</taxon>
        <taxon>Saccharibacillus</taxon>
    </lineage>
</organism>
<keyword evidence="2" id="KW-1185">Reference proteome</keyword>
<dbReference type="EC" id="3.1.1.103" evidence="1"/>
<evidence type="ECO:0000313" key="2">
    <source>
        <dbReference type="Proteomes" id="UP001380953"/>
    </source>
</evidence>